<gene>
    <name evidence="1" type="ORF">SBAD_LOCUS2910</name>
</gene>
<dbReference type="AlphaFoldDB" id="A0A183IH15"/>
<reference evidence="1 2" key="2">
    <citation type="submission" date="2018-11" db="EMBL/GenBank/DDBJ databases">
        <authorList>
            <consortium name="Pathogen Informatics"/>
        </authorList>
    </citation>
    <scope>NUCLEOTIDE SEQUENCE [LARGE SCALE GENOMIC DNA]</scope>
</reference>
<dbReference type="WBParaSite" id="SBAD_0000304901-mRNA-1">
    <property type="protein sequence ID" value="SBAD_0000304901-mRNA-1"/>
    <property type="gene ID" value="SBAD_0000304901"/>
</dbReference>
<protein>
    <submittedName>
        <fullName evidence="3">CPSF_A domain-containing protein</fullName>
    </submittedName>
</protein>
<dbReference type="Proteomes" id="UP000270296">
    <property type="component" value="Unassembled WGS sequence"/>
</dbReference>
<organism evidence="3">
    <name type="scientific">Soboliphyme baturini</name>
    <dbReference type="NCBI Taxonomy" id="241478"/>
    <lineage>
        <taxon>Eukaryota</taxon>
        <taxon>Metazoa</taxon>
        <taxon>Ecdysozoa</taxon>
        <taxon>Nematoda</taxon>
        <taxon>Enoplea</taxon>
        <taxon>Dorylaimia</taxon>
        <taxon>Dioctophymatida</taxon>
        <taxon>Dioctophymatoidea</taxon>
        <taxon>Soboliphymatidae</taxon>
        <taxon>Soboliphyme</taxon>
    </lineage>
</organism>
<dbReference type="EMBL" id="UZAM01007472">
    <property type="protein sequence ID" value="VDO99340.1"/>
    <property type="molecule type" value="Genomic_DNA"/>
</dbReference>
<accession>A0A183IH15</accession>
<evidence type="ECO:0000313" key="2">
    <source>
        <dbReference type="Proteomes" id="UP000270296"/>
    </source>
</evidence>
<name>A0A183IH15_9BILA</name>
<sequence>MSYCLTGEQAAFLIVSKGVPRRPRVDDSCPPLRIASFLPVAVTDSECSVTVQERTPDTAVLMFTDRCSVILSCLADTCFVQLIVEVYHGVVSGLHFPPAKFIGRNSGRPSVDEADFVSERHNKWGLLIGCVERLGDRRAPTELYFPMVINLLRQQIYTRLTAGD</sequence>
<keyword evidence="2" id="KW-1185">Reference proteome</keyword>
<evidence type="ECO:0000313" key="3">
    <source>
        <dbReference type="WBParaSite" id="SBAD_0000304901-mRNA-1"/>
    </source>
</evidence>
<reference evidence="3" key="1">
    <citation type="submission" date="2016-06" db="UniProtKB">
        <authorList>
            <consortium name="WormBaseParasite"/>
        </authorList>
    </citation>
    <scope>IDENTIFICATION</scope>
</reference>
<proteinExistence type="predicted"/>
<evidence type="ECO:0000313" key="1">
    <source>
        <dbReference type="EMBL" id="VDO99340.1"/>
    </source>
</evidence>